<keyword evidence="4" id="KW-1185">Reference proteome</keyword>
<keyword evidence="2" id="KW-0812">Transmembrane</keyword>
<keyword evidence="2" id="KW-1133">Transmembrane helix</keyword>
<dbReference type="GO" id="GO:0005794">
    <property type="term" value="C:Golgi apparatus"/>
    <property type="evidence" value="ECO:0007669"/>
    <property type="project" value="TreeGrafter"/>
</dbReference>
<evidence type="ECO:0008006" key="5">
    <source>
        <dbReference type="Google" id="ProtNLM"/>
    </source>
</evidence>
<evidence type="ECO:0000256" key="1">
    <source>
        <dbReference type="ARBA" id="ARBA00023157"/>
    </source>
</evidence>
<dbReference type="Gene3D" id="3.90.550.10">
    <property type="entry name" value="Spore Coat Polysaccharide Biosynthesis Protein SpsA, Chain A"/>
    <property type="match status" value="1"/>
</dbReference>
<dbReference type="EnsemblMetazoa" id="GAUT047346-RA">
    <property type="protein sequence ID" value="GAUT047346-PA"/>
    <property type="gene ID" value="GAUT047346"/>
</dbReference>
<reference evidence="3" key="1">
    <citation type="submission" date="2020-05" db="UniProtKB">
        <authorList>
            <consortium name="EnsemblMetazoa"/>
        </authorList>
    </citation>
    <scope>IDENTIFICATION</scope>
    <source>
        <strain evidence="3">TTRI</strain>
    </source>
</reference>
<dbReference type="GO" id="GO:0006493">
    <property type="term" value="P:protein O-linked glycosylation"/>
    <property type="evidence" value="ECO:0007669"/>
    <property type="project" value="TreeGrafter"/>
</dbReference>
<feature type="transmembrane region" description="Helical" evidence="2">
    <location>
        <begin position="25"/>
        <end position="48"/>
    </location>
</feature>
<dbReference type="InterPro" id="IPR029044">
    <property type="entry name" value="Nucleotide-diphossugar_trans"/>
</dbReference>
<dbReference type="AlphaFoldDB" id="A0A1A9VTT3"/>
<evidence type="ECO:0000313" key="4">
    <source>
        <dbReference type="Proteomes" id="UP000078200"/>
    </source>
</evidence>
<name>A0A1A9VTT3_GLOAU</name>
<dbReference type="Proteomes" id="UP000078200">
    <property type="component" value="Unassembled WGS sequence"/>
</dbReference>
<feature type="transmembrane region" description="Helical" evidence="2">
    <location>
        <begin position="69"/>
        <end position="90"/>
    </location>
</feature>
<accession>A0A1A9VTT3</accession>
<dbReference type="VEuPathDB" id="VectorBase:GAUT047346"/>
<dbReference type="PANTHER" id="PTHR11675:SF119">
    <property type="entry name" value="POLYPEPTIDE N-ACETYLGALACTOSAMINYLTRANSFERASE 2"/>
    <property type="match status" value="1"/>
</dbReference>
<dbReference type="GO" id="GO:0004653">
    <property type="term" value="F:polypeptide N-acetylgalactosaminyltransferase activity"/>
    <property type="evidence" value="ECO:0007669"/>
    <property type="project" value="TreeGrafter"/>
</dbReference>
<evidence type="ECO:0000313" key="3">
    <source>
        <dbReference type="EnsemblMetazoa" id="GAUT047346-PA"/>
    </source>
</evidence>
<sequence>MTDLLFCVYLLCVVAQDITYVFWLTTIVIIVSASEFIFSSFINFTVVGESGLELKKIDQVRIACSYKRGGFVQAGCAVLMLMVSDVLVFLNSHIACDAQLLQPFLKRVQENPICVHEICFSTSMHRRTCMTVLTAIQVRICEPNGKSGTLTLPATTSTPMITSGLFYVDKAYFTKSDKCDGSDGCCGVLKTPKFYFMFGNVTSIPCSHAGHAFSRRHRYSFPYGRGYVFARNILLTAEVWMDEYKKYYYSAVPLAKNISFDKEILYPDLQMPLSHLVRRLR</sequence>
<keyword evidence="2" id="KW-0472">Membrane</keyword>
<keyword evidence="1" id="KW-1015">Disulfide bond</keyword>
<protein>
    <recommendedName>
        <fullName evidence="5">Glycosyltransferase 2-like domain-containing protein</fullName>
    </recommendedName>
</protein>
<dbReference type="STRING" id="7395.A0A1A9VTT3"/>
<dbReference type="SUPFAM" id="SSF53448">
    <property type="entry name" value="Nucleotide-diphospho-sugar transferases"/>
    <property type="match status" value="1"/>
</dbReference>
<evidence type="ECO:0000256" key="2">
    <source>
        <dbReference type="SAM" id="Phobius"/>
    </source>
</evidence>
<proteinExistence type="predicted"/>
<organism evidence="3 4">
    <name type="scientific">Glossina austeni</name>
    <name type="common">Savannah tsetse fly</name>
    <dbReference type="NCBI Taxonomy" id="7395"/>
    <lineage>
        <taxon>Eukaryota</taxon>
        <taxon>Metazoa</taxon>
        <taxon>Ecdysozoa</taxon>
        <taxon>Arthropoda</taxon>
        <taxon>Hexapoda</taxon>
        <taxon>Insecta</taxon>
        <taxon>Pterygota</taxon>
        <taxon>Neoptera</taxon>
        <taxon>Endopterygota</taxon>
        <taxon>Diptera</taxon>
        <taxon>Brachycera</taxon>
        <taxon>Muscomorpha</taxon>
        <taxon>Hippoboscoidea</taxon>
        <taxon>Glossinidae</taxon>
        <taxon>Glossina</taxon>
    </lineage>
</organism>
<dbReference type="PANTHER" id="PTHR11675">
    <property type="entry name" value="N-ACETYLGALACTOSAMINYLTRANSFERASE"/>
    <property type="match status" value="1"/>
</dbReference>